<dbReference type="EMBL" id="JAVFWL010000006">
    <property type="protein sequence ID" value="KAK6765133.1"/>
    <property type="molecule type" value="Genomic_DNA"/>
</dbReference>
<evidence type="ECO:0000313" key="2">
    <source>
        <dbReference type="Proteomes" id="UP001303046"/>
    </source>
</evidence>
<comment type="caution">
    <text evidence="1">The sequence shown here is derived from an EMBL/GenBank/DDBJ whole genome shotgun (WGS) entry which is preliminary data.</text>
</comment>
<gene>
    <name evidence="1" type="primary">Necator_chrX.g25341</name>
    <name evidence="1" type="ORF">RB195_025175</name>
</gene>
<reference evidence="1 2" key="1">
    <citation type="submission" date="2023-08" db="EMBL/GenBank/DDBJ databases">
        <title>A Necator americanus chromosomal reference genome.</title>
        <authorList>
            <person name="Ilik V."/>
            <person name="Petrzelkova K.J."/>
            <person name="Pardy F."/>
            <person name="Fuh T."/>
            <person name="Niatou-Singa F.S."/>
            <person name="Gouil Q."/>
            <person name="Baker L."/>
            <person name="Ritchie M.E."/>
            <person name="Jex A.R."/>
            <person name="Gazzola D."/>
            <person name="Li H."/>
            <person name="Toshio Fujiwara R."/>
            <person name="Zhan B."/>
            <person name="Aroian R.V."/>
            <person name="Pafco B."/>
            <person name="Schwarz E.M."/>
        </authorList>
    </citation>
    <scope>NUCLEOTIDE SEQUENCE [LARGE SCALE GENOMIC DNA]</scope>
    <source>
        <strain evidence="1 2">Aroian</strain>
        <tissue evidence="1">Whole animal</tissue>
    </source>
</reference>
<dbReference type="Proteomes" id="UP001303046">
    <property type="component" value="Unassembled WGS sequence"/>
</dbReference>
<accession>A0ABR1ERA2</accession>
<evidence type="ECO:0000313" key="1">
    <source>
        <dbReference type="EMBL" id="KAK6765133.1"/>
    </source>
</evidence>
<proteinExistence type="predicted"/>
<name>A0ABR1ERA2_NECAM</name>
<sequence>MSIENYTKYCGEFGSASSRCAFVRLRDCRGRELWAVNAHVSTESDEDNTGGHCRDRCKCEDGTRTAKEEGKGYYPVERTSDNSDRLVDLRELTGLIIASTFKMSHRRHQLTWQRSTLSTPEKQRKRKMRILKL</sequence>
<organism evidence="1 2">
    <name type="scientific">Necator americanus</name>
    <name type="common">Human hookworm</name>
    <dbReference type="NCBI Taxonomy" id="51031"/>
    <lineage>
        <taxon>Eukaryota</taxon>
        <taxon>Metazoa</taxon>
        <taxon>Ecdysozoa</taxon>
        <taxon>Nematoda</taxon>
        <taxon>Chromadorea</taxon>
        <taxon>Rhabditida</taxon>
        <taxon>Rhabditina</taxon>
        <taxon>Rhabditomorpha</taxon>
        <taxon>Strongyloidea</taxon>
        <taxon>Ancylostomatidae</taxon>
        <taxon>Bunostominae</taxon>
        <taxon>Necator</taxon>
    </lineage>
</organism>
<protein>
    <submittedName>
        <fullName evidence="1">Uncharacterized protein</fullName>
    </submittedName>
</protein>
<keyword evidence="2" id="KW-1185">Reference proteome</keyword>